<keyword evidence="2" id="KW-1185">Reference proteome</keyword>
<organism evidence="1 2">
    <name type="scientific">Rhizopus delemar (strain RA 99-880 / ATCC MYA-4621 / FGSC 9543 / NRRL 43880)</name>
    <name type="common">Mucormycosis agent</name>
    <name type="synonym">Rhizopus arrhizus var. delemar</name>
    <dbReference type="NCBI Taxonomy" id="246409"/>
    <lineage>
        <taxon>Eukaryota</taxon>
        <taxon>Fungi</taxon>
        <taxon>Fungi incertae sedis</taxon>
        <taxon>Mucoromycota</taxon>
        <taxon>Mucoromycotina</taxon>
        <taxon>Mucoromycetes</taxon>
        <taxon>Mucorales</taxon>
        <taxon>Mucorineae</taxon>
        <taxon>Rhizopodaceae</taxon>
        <taxon>Rhizopus</taxon>
    </lineage>
</organism>
<dbReference type="Proteomes" id="UP000009138">
    <property type="component" value="Unassembled WGS sequence"/>
</dbReference>
<dbReference type="InParanoid" id="I1BX63"/>
<protein>
    <submittedName>
        <fullName evidence="1">Uncharacterized protein</fullName>
    </submittedName>
</protein>
<sequence length="53" mass="6045">MIPFVICPATCELCGNWLPEHQSSCPRNGVHPSQWSLSCLNEKEEDEEDEELL</sequence>
<dbReference type="eggNOG" id="ENOG502RAK1">
    <property type="taxonomic scope" value="Eukaryota"/>
</dbReference>
<dbReference type="VEuPathDB" id="FungiDB:RO3G_05498"/>
<dbReference type="OrthoDB" id="2224642at2759"/>
<reference evidence="1 2" key="1">
    <citation type="journal article" date="2009" name="PLoS Genet.">
        <title>Genomic analysis of the basal lineage fungus Rhizopus oryzae reveals a whole-genome duplication.</title>
        <authorList>
            <person name="Ma L.-J."/>
            <person name="Ibrahim A.S."/>
            <person name="Skory C."/>
            <person name="Grabherr M.G."/>
            <person name="Burger G."/>
            <person name="Butler M."/>
            <person name="Elias M."/>
            <person name="Idnurm A."/>
            <person name="Lang B.F."/>
            <person name="Sone T."/>
            <person name="Abe A."/>
            <person name="Calvo S.E."/>
            <person name="Corrochano L.M."/>
            <person name="Engels R."/>
            <person name="Fu J."/>
            <person name="Hansberg W."/>
            <person name="Kim J.-M."/>
            <person name="Kodira C.D."/>
            <person name="Koehrsen M.J."/>
            <person name="Liu B."/>
            <person name="Miranda-Saavedra D."/>
            <person name="O'Leary S."/>
            <person name="Ortiz-Castellanos L."/>
            <person name="Poulter R."/>
            <person name="Rodriguez-Romero J."/>
            <person name="Ruiz-Herrera J."/>
            <person name="Shen Y.-Q."/>
            <person name="Zeng Q."/>
            <person name="Galagan J."/>
            <person name="Birren B.W."/>
            <person name="Cuomo C.A."/>
            <person name="Wickes B.L."/>
        </authorList>
    </citation>
    <scope>NUCLEOTIDE SEQUENCE [LARGE SCALE GENOMIC DNA]</scope>
    <source>
        <strain evidence="2">RA 99-880 / ATCC MYA-4621 / FGSC 9543 / NRRL 43880</strain>
    </source>
</reference>
<gene>
    <name evidence="1" type="ORF">RO3G_05498</name>
</gene>
<dbReference type="EMBL" id="CH476734">
    <property type="protein sequence ID" value="EIE80793.1"/>
    <property type="molecule type" value="Genomic_DNA"/>
</dbReference>
<accession>I1BX63</accession>
<dbReference type="RefSeq" id="XP_067516189.1">
    <property type="nucleotide sequence ID" value="XM_067660088.1"/>
</dbReference>
<dbReference type="OMA" id="QWTLTIN"/>
<proteinExistence type="predicted"/>
<dbReference type="AlphaFoldDB" id="I1BX63"/>
<evidence type="ECO:0000313" key="1">
    <source>
        <dbReference type="EMBL" id="EIE80793.1"/>
    </source>
</evidence>
<evidence type="ECO:0000313" key="2">
    <source>
        <dbReference type="Proteomes" id="UP000009138"/>
    </source>
</evidence>
<name>I1BX63_RHIO9</name>
<dbReference type="GeneID" id="93612469"/>